<evidence type="ECO:0000313" key="1">
    <source>
        <dbReference type="EMBL" id="CAC5356472.1"/>
    </source>
</evidence>
<organism evidence="1 2">
    <name type="scientific">Mytilus coruscus</name>
    <name type="common">Sea mussel</name>
    <dbReference type="NCBI Taxonomy" id="42192"/>
    <lineage>
        <taxon>Eukaryota</taxon>
        <taxon>Metazoa</taxon>
        <taxon>Spiralia</taxon>
        <taxon>Lophotrochozoa</taxon>
        <taxon>Mollusca</taxon>
        <taxon>Bivalvia</taxon>
        <taxon>Autobranchia</taxon>
        <taxon>Pteriomorphia</taxon>
        <taxon>Mytilida</taxon>
        <taxon>Mytiloidea</taxon>
        <taxon>Mytilidae</taxon>
        <taxon>Mytilinae</taxon>
        <taxon>Mytilus</taxon>
    </lineage>
</organism>
<dbReference type="EMBL" id="CACVKT020000156">
    <property type="protein sequence ID" value="CAC5356472.1"/>
    <property type="molecule type" value="Genomic_DNA"/>
</dbReference>
<reference evidence="1 2" key="1">
    <citation type="submission" date="2020-06" db="EMBL/GenBank/DDBJ databases">
        <authorList>
            <person name="Li R."/>
            <person name="Bekaert M."/>
        </authorList>
    </citation>
    <scope>NUCLEOTIDE SEQUENCE [LARGE SCALE GENOMIC DNA]</scope>
    <source>
        <strain evidence="2">wild</strain>
    </source>
</reference>
<keyword evidence="2" id="KW-1185">Reference proteome</keyword>
<evidence type="ECO:0000313" key="2">
    <source>
        <dbReference type="Proteomes" id="UP000507470"/>
    </source>
</evidence>
<gene>
    <name evidence="1" type="ORF">MCOR_614</name>
</gene>
<protein>
    <submittedName>
        <fullName evidence="1">Uncharacterized protein</fullName>
    </submittedName>
</protein>
<proteinExistence type="predicted"/>
<accession>A0A6J7ZVY2</accession>
<dbReference type="AlphaFoldDB" id="A0A6J7ZVY2"/>
<sequence>MGDICNHRNIIQNNINIEQQCLVPHFHNSNSHFTISPRDAAKLVHSQRKREDERSCFLLQIAFFPVYSDADIPNSCFKKLPRIVNGIPLGAGVLANEQVGNIRWKYVEGGKKMHTFISKPICEEEAEESKRAIKDSFVRHSQVLFGDITVKATLILSRCINFDDDFIINDIATTLNEGLHFSD</sequence>
<dbReference type="Proteomes" id="UP000507470">
    <property type="component" value="Unassembled WGS sequence"/>
</dbReference>
<name>A0A6J7ZVY2_MYTCO</name>
<dbReference type="OrthoDB" id="6103503at2759"/>